<dbReference type="Proteomes" id="UP000053841">
    <property type="component" value="Unassembled WGS sequence"/>
</dbReference>
<evidence type="ECO:0000313" key="4">
    <source>
        <dbReference type="Proteomes" id="UP000053841"/>
    </source>
</evidence>
<feature type="compositionally biased region" description="Pro residues" evidence="1">
    <location>
        <begin position="250"/>
        <end position="260"/>
    </location>
</feature>
<feature type="signal peptide" evidence="2">
    <location>
        <begin position="1"/>
        <end position="29"/>
    </location>
</feature>
<accession>W6Y493</accession>
<feature type="region of interest" description="Disordered" evidence="1">
    <location>
        <begin position="65"/>
        <end position="88"/>
    </location>
</feature>
<dbReference type="HOGENOM" id="CLU_072098_0_0_1"/>
<dbReference type="KEGG" id="bze:COCCADRAFT_105406"/>
<evidence type="ECO:0000256" key="2">
    <source>
        <dbReference type="SAM" id="SignalP"/>
    </source>
</evidence>
<proteinExistence type="predicted"/>
<sequence length="260" mass="29109">MVTIIWYSSRCSRRGLLLFFCYAVCSVQARRDLGVAGRFPKFKPRSNVRWCKRVLELRPFAHDQNDVRRSQRHERSSGDPLPETPSCVSHLAGIPDRNIDKLKNIRRRRGDERSKASIQSNTASVPRHQPYGRHRIRTKLRQLVPASSAPNSSVLENQQQEYERQILLSSRSKRTASRVDGAFAFLAQTPLPCSVGQPSSSHHQGSTLPTDPGPRYLFQQHDVSYGNMPAGSGDSRLSQPRAVTGFNVAPAPPPASFSQP</sequence>
<dbReference type="AlphaFoldDB" id="W6Y493"/>
<reference evidence="3 4" key="1">
    <citation type="journal article" date="2013" name="PLoS Genet.">
        <title>Comparative genome structure, secondary metabolite, and effector coding capacity across Cochliobolus pathogens.</title>
        <authorList>
            <person name="Condon B.J."/>
            <person name="Leng Y."/>
            <person name="Wu D."/>
            <person name="Bushley K.E."/>
            <person name="Ohm R.A."/>
            <person name="Otillar R."/>
            <person name="Martin J."/>
            <person name="Schackwitz W."/>
            <person name="Grimwood J."/>
            <person name="MohdZainudin N."/>
            <person name="Xue C."/>
            <person name="Wang R."/>
            <person name="Manning V.A."/>
            <person name="Dhillon B."/>
            <person name="Tu Z.J."/>
            <person name="Steffenson B.J."/>
            <person name="Salamov A."/>
            <person name="Sun H."/>
            <person name="Lowry S."/>
            <person name="LaButti K."/>
            <person name="Han J."/>
            <person name="Copeland A."/>
            <person name="Lindquist E."/>
            <person name="Barry K."/>
            <person name="Schmutz J."/>
            <person name="Baker S.E."/>
            <person name="Ciuffetti L.M."/>
            <person name="Grigoriev I.V."/>
            <person name="Zhong S."/>
            <person name="Turgeon B.G."/>
        </authorList>
    </citation>
    <scope>NUCLEOTIDE SEQUENCE [LARGE SCALE GENOMIC DNA]</scope>
    <source>
        <strain evidence="3 4">26-R-13</strain>
    </source>
</reference>
<evidence type="ECO:0000313" key="3">
    <source>
        <dbReference type="EMBL" id="EUC29859.1"/>
    </source>
</evidence>
<feature type="chain" id="PRO_5004885319" evidence="2">
    <location>
        <begin position="30"/>
        <end position="260"/>
    </location>
</feature>
<dbReference type="OrthoDB" id="3695277at2759"/>
<name>W6Y493_COCC2</name>
<gene>
    <name evidence="3" type="ORF">COCCADRAFT_105406</name>
</gene>
<keyword evidence="2" id="KW-0732">Signal</keyword>
<evidence type="ECO:0000256" key="1">
    <source>
        <dbReference type="SAM" id="MobiDB-lite"/>
    </source>
</evidence>
<feature type="region of interest" description="Disordered" evidence="1">
    <location>
        <begin position="106"/>
        <end position="133"/>
    </location>
</feature>
<feature type="non-terminal residue" evidence="3">
    <location>
        <position position="260"/>
    </location>
</feature>
<organism evidence="3 4">
    <name type="scientific">Cochliobolus carbonum (strain 26-R-13)</name>
    <name type="common">Maize leaf spot fungus</name>
    <name type="synonym">Bipolaris zeicola</name>
    <dbReference type="NCBI Taxonomy" id="930089"/>
    <lineage>
        <taxon>Eukaryota</taxon>
        <taxon>Fungi</taxon>
        <taxon>Dikarya</taxon>
        <taxon>Ascomycota</taxon>
        <taxon>Pezizomycotina</taxon>
        <taxon>Dothideomycetes</taxon>
        <taxon>Pleosporomycetidae</taxon>
        <taxon>Pleosporales</taxon>
        <taxon>Pleosporineae</taxon>
        <taxon>Pleosporaceae</taxon>
        <taxon>Bipolaris</taxon>
    </lineage>
</organism>
<dbReference type="RefSeq" id="XP_007715837.1">
    <property type="nucleotide sequence ID" value="XM_007717647.1"/>
</dbReference>
<feature type="region of interest" description="Disordered" evidence="1">
    <location>
        <begin position="195"/>
        <end position="260"/>
    </location>
</feature>
<dbReference type="EMBL" id="KI964726">
    <property type="protein sequence ID" value="EUC29859.1"/>
    <property type="molecule type" value="Genomic_DNA"/>
</dbReference>
<keyword evidence="4" id="KW-1185">Reference proteome</keyword>
<feature type="compositionally biased region" description="Polar residues" evidence="1">
    <location>
        <begin position="196"/>
        <end position="209"/>
    </location>
</feature>
<feature type="compositionally biased region" description="Basic and acidic residues" evidence="1">
    <location>
        <begin position="106"/>
        <end position="115"/>
    </location>
</feature>
<protein>
    <submittedName>
        <fullName evidence="3">Uncharacterized protein</fullName>
    </submittedName>
</protein>
<dbReference type="GeneID" id="19143200"/>
<feature type="compositionally biased region" description="Basic and acidic residues" evidence="1">
    <location>
        <begin position="65"/>
        <end position="77"/>
    </location>
</feature>